<dbReference type="AlphaFoldDB" id="A0A4Y2USR8"/>
<feature type="region of interest" description="Disordered" evidence="1">
    <location>
        <begin position="61"/>
        <end position="80"/>
    </location>
</feature>
<organism evidence="2 3">
    <name type="scientific">Araneus ventricosus</name>
    <name type="common">Orbweaver spider</name>
    <name type="synonym">Epeira ventricosa</name>
    <dbReference type="NCBI Taxonomy" id="182803"/>
    <lineage>
        <taxon>Eukaryota</taxon>
        <taxon>Metazoa</taxon>
        <taxon>Ecdysozoa</taxon>
        <taxon>Arthropoda</taxon>
        <taxon>Chelicerata</taxon>
        <taxon>Arachnida</taxon>
        <taxon>Araneae</taxon>
        <taxon>Araneomorphae</taxon>
        <taxon>Entelegynae</taxon>
        <taxon>Araneoidea</taxon>
        <taxon>Araneidae</taxon>
        <taxon>Araneus</taxon>
    </lineage>
</organism>
<dbReference type="PROSITE" id="PS51257">
    <property type="entry name" value="PROKAR_LIPOPROTEIN"/>
    <property type="match status" value="1"/>
</dbReference>
<reference evidence="2 3" key="1">
    <citation type="journal article" date="2019" name="Sci. Rep.">
        <title>Orb-weaving spider Araneus ventricosus genome elucidates the spidroin gene catalogue.</title>
        <authorList>
            <person name="Kono N."/>
            <person name="Nakamura H."/>
            <person name="Ohtoshi R."/>
            <person name="Moran D.A.P."/>
            <person name="Shinohara A."/>
            <person name="Yoshida Y."/>
            <person name="Fujiwara M."/>
            <person name="Mori M."/>
            <person name="Tomita M."/>
            <person name="Arakawa K."/>
        </authorList>
    </citation>
    <scope>NUCLEOTIDE SEQUENCE [LARGE SCALE GENOMIC DNA]</scope>
</reference>
<proteinExistence type="predicted"/>
<evidence type="ECO:0000313" key="2">
    <source>
        <dbReference type="EMBL" id="GBO16055.1"/>
    </source>
</evidence>
<protein>
    <submittedName>
        <fullName evidence="2">Uncharacterized protein</fullName>
    </submittedName>
</protein>
<dbReference type="EMBL" id="BGPR01039986">
    <property type="protein sequence ID" value="GBO16055.1"/>
    <property type="molecule type" value="Genomic_DNA"/>
</dbReference>
<comment type="caution">
    <text evidence="2">The sequence shown here is derived from an EMBL/GenBank/DDBJ whole genome shotgun (WGS) entry which is preliminary data.</text>
</comment>
<evidence type="ECO:0000313" key="3">
    <source>
        <dbReference type="Proteomes" id="UP000499080"/>
    </source>
</evidence>
<name>A0A4Y2USR8_ARAVE</name>
<evidence type="ECO:0000256" key="1">
    <source>
        <dbReference type="SAM" id="MobiDB-lite"/>
    </source>
</evidence>
<dbReference type="Proteomes" id="UP000499080">
    <property type="component" value="Unassembled WGS sequence"/>
</dbReference>
<keyword evidence="3" id="KW-1185">Reference proteome</keyword>
<gene>
    <name evidence="2" type="ORF">AVEN_139489_1</name>
</gene>
<accession>A0A4Y2USR8</accession>
<sequence length="130" mass="14168">MRDKDSFHRAHVHSFVETEAPVPQNASLTSSFGCGEQGSPSSTECPITALLDAGRARKPQFHRMPNTSFPLDGEQASPSSQNANYSVLLDAAAKEADSTECPIISSFHLKKLAPIHEGLWWLRVMTSTLS</sequence>